<evidence type="ECO:0000256" key="2">
    <source>
        <dbReference type="ARBA" id="ARBA00006024"/>
    </source>
</evidence>
<keyword evidence="3 10" id="KW-0812">Transmembrane</keyword>
<dbReference type="NCBIfam" id="TIGR01494">
    <property type="entry name" value="ATPase_P-type"/>
    <property type="match status" value="1"/>
</dbReference>
<dbReference type="Pfam" id="PF00702">
    <property type="entry name" value="Hydrolase"/>
    <property type="match status" value="1"/>
</dbReference>
<sequence length="806" mass="86183">MNEASRINVKLSFREGVRRTAFKIVGMHCATCSLTVQKALLSVPGVLAADVSLANDEAVVVLDPGRVKYIDLLKAVEKAGYDIYREEATVGIRGLSPGDEALILNALNIPGVFEARVNLAYGEVKVTYNPLELNESNIVKAIEDLGLKVTYVKTGASGFDVDKRASEADLRDLRNRLLVSAPLTAVIMIIVWVLEPKGVIPSQSALWVGLALATIVEFYPGWRFIRGAVRAFRNGTANMDTLVALGTLTAYTYSLLYALHLVGGEAFLDSGPAVITLILLGRWLEARVRLRAASTVRSLAQLIPGKARVLVDGREIETNVKDIKPGDTIIIRPGELIPVDGIVNEGNGHVDESSMTGESEPRLKRIGDVALAGTRLLDGYLVIRATRVGEFSLMAQVIKLAREAQAARLPIQSIVDKISAYFTWVVIAVAALTLITWLSLGAPLYLAVLHMASVLVVACPCALGLATPMSIVVGVNKAAQDGILIKRGEAFERLNGVKVMAFDKTGTLTEGAPRVIKTIIDKESLILAASAEYPSNHPLAKAIVNYAESMGVKPITVSEFNQLEGMGVIAVVNGRSVGVGNMKLVKGMEAYLSPEFRKLSEGIESEGYTPLFVVIDGVVKGVLAVGDPLRVNAYETVNEVKRLGLRTIMLTGDAEGPAHAVAEKLGIDDVYADLMPDDKARVIREVKTKYGSVAMVGDGINDAVALNEADVGIAMGTGSDVAKEAGDVVLVSGNLKAIPRLIRLSRTVVSNIKFNIFYAFAYNIILIPVAAGVIPGLTLRPELAGLAMALSSLTVTLNAYSIKLRT</sequence>
<dbReference type="AlphaFoldDB" id="A8ME72"/>
<dbReference type="GO" id="GO:0012505">
    <property type="term" value="C:endomembrane system"/>
    <property type="evidence" value="ECO:0007669"/>
    <property type="project" value="UniProtKB-SubCell"/>
</dbReference>
<name>A8ME72_CALMQ</name>
<dbReference type="Proteomes" id="UP000001137">
    <property type="component" value="Chromosome"/>
</dbReference>
<evidence type="ECO:0000256" key="3">
    <source>
        <dbReference type="ARBA" id="ARBA00022692"/>
    </source>
</evidence>
<dbReference type="InterPro" id="IPR023299">
    <property type="entry name" value="ATPase_P-typ_cyto_dom_N"/>
</dbReference>
<dbReference type="PROSITE" id="PS01047">
    <property type="entry name" value="HMA_1"/>
    <property type="match status" value="1"/>
</dbReference>
<dbReference type="NCBIfam" id="TIGR01511">
    <property type="entry name" value="ATPase-IB1_Cu"/>
    <property type="match status" value="1"/>
</dbReference>
<dbReference type="PANTHER" id="PTHR43520:SF8">
    <property type="entry name" value="P-TYPE CU(+) TRANSPORTER"/>
    <property type="match status" value="1"/>
</dbReference>
<dbReference type="GO" id="GO:0043682">
    <property type="term" value="F:P-type divalent copper transporter activity"/>
    <property type="evidence" value="ECO:0007669"/>
    <property type="project" value="TreeGrafter"/>
</dbReference>
<dbReference type="InterPro" id="IPR001757">
    <property type="entry name" value="P_typ_ATPase"/>
</dbReference>
<feature type="transmembrane region" description="Helical" evidence="10">
    <location>
        <begin position="237"/>
        <end position="260"/>
    </location>
</feature>
<dbReference type="InterPro" id="IPR036412">
    <property type="entry name" value="HAD-like_sf"/>
</dbReference>
<dbReference type="SUPFAM" id="SSF81665">
    <property type="entry name" value="Calcium ATPase, transmembrane domain M"/>
    <property type="match status" value="1"/>
</dbReference>
<evidence type="ECO:0000256" key="7">
    <source>
        <dbReference type="ARBA" id="ARBA00022967"/>
    </source>
</evidence>
<dbReference type="Gene3D" id="3.40.1110.10">
    <property type="entry name" value="Calcium-transporting ATPase, cytoplasmic domain N"/>
    <property type="match status" value="1"/>
</dbReference>
<keyword evidence="7" id="KW-1278">Translocase</keyword>
<dbReference type="Pfam" id="PF00403">
    <property type="entry name" value="HMA"/>
    <property type="match status" value="1"/>
</dbReference>
<feature type="domain" description="HMA" evidence="11">
    <location>
        <begin position="18"/>
        <end position="84"/>
    </location>
</feature>
<evidence type="ECO:0000256" key="1">
    <source>
        <dbReference type="ARBA" id="ARBA00004127"/>
    </source>
</evidence>
<dbReference type="EMBL" id="CP000852">
    <property type="protein sequence ID" value="ABW02078.1"/>
    <property type="molecule type" value="Genomic_DNA"/>
</dbReference>
<dbReference type="InterPro" id="IPR017969">
    <property type="entry name" value="Heavy-metal-associated_CS"/>
</dbReference>
<dbReference type="eggNOG" id="arCOG02763">
    <property type="taxonomic scope" value="Archaea"/>
</dbReference>
<dbReference type="InterPro" id="IPR044492">
    <property type="entry name" value="P_typ_ATPase_HD_dom"/>
</dbReference>
<dbReference type="NCBIfam" id="TIGR01525">
    <property type="entry name" value="ATPase-IB_hvy"/>
    <property type="match status" value="1"/>
</dbReference>
<feature type="transmembrane region" description="Helical" evidence="10">
    <location>
        <begin position="783"/>
        <end position="802"/>
    </location>
</feature>
<dbReference type="Gene3D" id="3.40.50.1000">
    <property type="entry name" value="HAD superfamily/HAD-like"/>
    <property type="match status" value="1"/>
</dbReference>
<reference evidence="12 13" key="1">
    <citation type="submission" date="2007-10" db="EMBL/GenBank/DDBJ databases">
        <title>Complete sequence of Caldivirga maquilingensis IC-167.</title>
        <authorList>
            <consortium name="US DOE Joint Genome Institute"/>
            <person name="Copeland A."/>
            <person name="Lucas S."/>
            <person name="Lapidus A."/>
            <person name="Barry K."/>
            <person name="Glavina del Rio T."/>
            <person name="Dalin E."/>
            <person name="Tice H."/>
            <person name="Pitluck S."/>
            <person name="Saunders E."/>
            <person name="Brettin T."/>
            <person name="Bruce D."/>
            <person name="Detter J.C."/>
            <person name="Han C."/>
            <person name="Schmutz J."/>
            <person name="Larimer F."/>
            <person name="Land M."/>
            <person name="Hauser L."/>
            <person name="Kyrpides N."/>
            <person name="Ivanova N."/>
            <person name="Biddle J.F."/>
            <person name="Zhang Z."/>
            <person name="Fitz-Gibbon S.T."/>
            <person name="Lowe T.M."/>
            <person name="Saltikov C."/>
            <person name="House C.H."/>
            <person name="Richardson P."/>
        </authorList>
    </citation>
    <scope>NUCLEOTIDE SEQUENCE [LARGE SCALE GENOMIC DNA]</scope>
    <source>
        <strain evidence="13">ATCC 700844 / DSM 13496 / JCM 10307 / IC-167</strain>
    </source>
</reference>
<dbReference type="InterPro" id="IPR023214">
    <property type="entry name" value="HAD_sf"/>
</dbReference>
<dbReference type="PROSITE" id="PS00154">
    <property type="entry name" value="ATPASE_E1_E2"/>
    <property type="match status" value="1"/>
</dbReference>
<keyword evidence="9 10" id="KW-0472">Membrane</keyword>
<proteinExistence type="inferred from homology"/>
<keyword evidence="13" id="KW-1185">Reference proteome</keyword>
<dbReference type="SUPFAM" id="SSF81653">
    <property type="entry name" value="Calcium ATPase, transduction domain A"/>
    <property type="match status" value="1"/>
</dbReference>
<dbReference type="eggNOG" id="arCOG01576">
    <property type="taxonomic scope" value="Archaea"/>
</dbReference>
<dbReference type="STRING" id="397948.Cmaq_1251"/>
<keyword evidence="8 10" id="KW-1133">Transmembrane helix</keyword>
<dbReference type="InterPro" id="IPR023298">
    <property type="entry name" value="ATPase_P-typ_TM_dom_sf"/>
</dbReference>
<dbReference type="CDD" id="cd00371">
    <property type="entry name" value="HMA"/>
    <property type="match status" value="2"/>
</dbReference>
<comment type="subcellular location">
    <subcellularLocation>
        <location evidence="1">Endomembrane system</location>
        <topology evidence="1">Multi-pass membrane protein</topology>
    </subcellularLocation>
</comment>
<dbReference type="Gene3D" id="2.70.150.10">
    <property type="entry name" value="Calcium-transporting ATPase, cytoplasmic transduction domain A"/>
    <property type="match status" value="1"/>
</dbReference>
<dbReference type="SFLD" id="SFLDS00003">
    <property type="entry name" value="Haloacid_Dehalogenase"/>
    <property type="match status" value="1"/>
</dbReference>
<dbReference type="HOGENOM" id="CLU_001771_0_3_2"/>
<dbReference type="SUPFAM" id="SSF55008">
    <property type="entry name" value="HMA, heavy metal-associated domain"/>
    <property type="match status" value="2"/>
</dbReference>
<dbReference type="GO" id="GO:0005524">
    <property type="term" value="F:ATP binding"/>
    <property type="evidence" value="ECO:0007669"/>
    <property type="project" value="UniProtKB-KW"/>
</dbReference>
<evidence type="ECO:0000256" key="4">
    <source>
        <dbReference type="ARBA" id="ARBA00022723"/>
    </source>
</evidence>
<dbReference type="GO" id="GO:0055070">
    <property type="term" value="P:copper ion homeostasis"/>
    <property type="evidence" value="ECO:0007669"/>
    <property type="project" value="TreeGrafter"/>
</dbReference>
<feature type="transmembrane region" description="Helical" evidence="10">
    <location>
        <begin position="444"/>
        <end position="467"/>
    </location>
</feature>
<dbReference type="RefSeq" id="WP_012186297.1">
    <property type="nucleotide sequence ID" value="NC_009954.1"/>
</dbReference>
<evidence type="ECO:0000256" key="9">
    <source>
        <dbReference type="ARBA" id="ARBA00023136"/>
    </source>
</evidence>
<dbReference type="Pfam" id="PF00122">
    <property type="entry name" value="E1-E2_ATPase"/>
    <property type="match status" value="1"/>
</dbReference>
<organism evidence="12 13">
    <name type="scientific">Caldivirga maquilingensis (strain ATCC 700844 / DSM 13496 / JCM 10307 / IC-167)</name>
    <dbReference type="NCBI Taxonomy" id="397948"/>
    <lineage>
        <taxon>Archaea</taxon>
        <taxon>Thermoproteota</taxon>
        <taxon>Thermoprotei</taxon>
        <taxon>Thermoproteales</taxon>
        <taxon>Thermoproteaceae</taxon>
        <taxon>Caldivirga</taxon>
    </lineage>
</organism>
<keyword evidence="5" id="KW-0547">Nucleotide-binding</keyword>
<evidence type="ECO:0000313" key="12">
    <source>
        <dbReference type="EMBL" id="ABW02078.1"/>
    </source>
</evidence>
<dbReference type="SFLD" id="SFLDG00002">
    <property type="entry name" value="C1.7:_P-type_atpase_like"/>
    <property type="match status" value="1"/>
</dbReference>
<dbReference type="GO" id="GO:0016020">
    <property type="term" value="C:membrane"/>
    <property type="evidence" value="ECO:0007669"/>
    <property type="project" value="InterPro"/>
</dbReference>
<dbReference type="InterPro" id="IPR006121">
    <property type="entry name" value="HMA_dom"/>
</dbReference>
<evidence type="ECO:0000256" key="10">
    <source>
        <dbReference type="SAM" id="Phobius"/>
    </source>
</evidence>
<dbReference type="KEGG" id="cma:Cmaq_1251"/>
<evidence type="ECO:0000256" key="6">
    <source>
        <dbReference type="ARBA" id="ARBA00022840"/>
    </source>
</evidence>
<dbReference type="SUPFAM" id="SSF56784">
    <property type="entry name" value="HAD-like"/>
    <property type="match status" value="1"/>
</dbReference>
<dbReference type="GO" id="GO:0016887">
    <property type="term" value="F:ATP hydrolysis activity"/>
    <property type="evidence" value="ECO:0007669"/>
    <property type="project" value="InterPro"/>
</dbReference>
<feature type="transmembrane region" description="Helical" evidence="10">
    <location>
        <begin position="266"/>
        <end position="284"/>
    </location>
</feature>
<gene>
    <name evidence="12" type="ordered locus">Cmaq_1251</name>
</gene>
<dbReference type="InterPro" id="IPR008250">
    <property type="entry name" value="ATPase_P-typ_transduc_dom_A_sf"/>
</dbReference>
<dbReference type="InterPro" id="IPR027256">
    <property type="entry name" value="P-typ_ATPase_IB"/>
</dbReference>
<dbReference type="CDD" id="cd02094">
    <property type="entry name" value="P-type_ATPase_Cu-like"/>
    <property type="match status" value="1"/>
</dbReference>
<dbReference type="PRINTS" id="PR00119">
    <property type="entry name" value="CATATPASE"/>
</dbReference>
<dbReference type="Gene3D" id="3.30.70.100">
    <property type="match status" value="2"/>
</dbReference>
<dbReference type="PROSITE" id="PS50846">
    <property type="entry name" value="HMA_2"/>
    <property type="match status" value="1"/>
</dbReference>
<feature type="transmembrane region" description="Helical" evidence="10">
    <location>
        <begin position="756"/>
        <end position="777"/>
    </location>
</feature>
<feature type="transmembrane region" description="Helical" evidence="10">
    <location>
        <begin position="418"/>
        <end position="438"/>
    </location>
</feature>
<evidence type="ECO:0000256" key="8">
    <source>
        <dbReference type="ARBA" id="ARBA00022989"/>
    </source>
</evidence>
<keyword evidence="6" id="KW-0067">ATP-binding</keyword>
<dbReference type="GeneID" id="5708954"/>
<dbReference type="InterPro" id="IPR059000">
    <property type="entry name" value="ATPase_P-type_domA"/>
</dbReference>
<evidence type="ECO:0000313" key="13">
    <source>
        <dbReference type="Proteomes" id="UP000001137"/>
    </source>
</evidence>
<dbReference type="GO" id="GO:0005507">
    <property type="term" value="F:copper ion binding"/>
    <property type="evidence" value="ECO:0007669"/>
    <property type="project" value="TreeGrafter"/>
</dbReference>
<feature type="transmembrane region" description="Helical" evidence="10">
    <location>
        <begin position="206"/>
        <end position="225"/>
    </location>
</feature>
<accession>A8ME72</accession>
<protein>
    <submittedName>
        <fullName evidence="12">Heavy metal translocating P-type ATPase</fullName>
    </submittedName>
</protein>
<evidence type="ECO:0000256" key="5">
    <source>
        <dbReference type="ARBA" id="ARBA00022741"/>
    </source>
</evidence>
<feature type="transmembrane region" description="Helical" evidence="10">
    <location>
        <begin position="177"/>
        <end position="194"/>
    </location>
</feature>
<keyword evidence="4" id="KW-0479">Metal-binding</keyword>
<dbReference type="PANTHER" id="PTHR43520">
    <property type="entry name" value="ATP7, ISOFORM B"/>
    <property type="match status" value="1"/>
</dbReference>
<dbReference type="SFLD" id="SFLDF00027">
    <property type="entry name" value="p-type_atpase"/>
    <property type="match status" value="1"/>
</dbReference>
<comment type="similarity">
    <text evidence="2">Belongs to the cation transport ATPase (P-type) (TC 3.A.3) family. Type IB subfamily.</text>
</comment>
<dbReference type="InterPro" id="IPR018303">
    <property type="entry name" value="ATPase_P-typ_P_site"/>
</dbReference>
<dbReference type="InterPro" id="IPR036163">
    <property type="entry name" value="HMA_dom_sf"/>
</dbReference>
<evidence type="ECO:0000259" key="11">
    <source>
        <dbReference type="PROSITE" id="PS50846"/>
    </source>
</evidence>